<dbReference type="PANTHER" id="PTHR43031">
    <property type="entry name" value="FAD-DEPENDENT OXIDOREDUCTASE"/>
    <property type="match status" value="1"/>
</dbReference>
<evidence type="ECO:0000313" key="2">
    <source>
        <dbReference type="EMBL" id="GLR16730.1"/>
    </source>
</evidence>
<dbReference type="PANTHER" id="PTHR43031:SF17">
    <property type="entry name" value="SULFURTRANSFERASE YTWF-RELATED"/>
    <property type="match status" value="1"/>
</dbReference>
<comment type="caution">
    <text evidence="2">The sequence shown here is derived from an EMBL/GenBank/DDBJ whole genome shotgun (WGS) entry which is preliminary data.</text>
</comment>
<dbReference type="AlphaFoldDB" id="A0AA37SRP7"/>
<reference evidence="2" key="1">
    <citation type="journal article" date="2014" name="Int. J. Syst. Evol. Microbiol.">
        <title>Complete genome sequence of Corynebacterium casei LMG S-19264T (=DSM 44701T), isolated from a smear-ripened cheese.</title>
        <authorList>
            <consortium name="US DOE Joint Genome Institute (JGI-PGF)"/>
            <person name="Walter F."/>
            <person name="Albersmeier A."/>
            <person name="Kalinowski J."/>
            <person name="Ruckert C."/>
        </authorList>
    </citation>
    <scope>NUCLEOTIDE SEQUENCE</scope>
    <source>
        <strain evidence="2">NBRC 108769</strain>
    </source>
</reference>
<dbReference type="SUPFAM" id="SSF52821">
    <property type="entry name" value="Rhodanese/Cell cycle control phosphatase"/>
    <property type="match status" value="1"/>
</dbReference>
<dbReference type="InterPro" id="IPR001763">
    <property type="entry name" value="Rhodanese-like_dom"/>
</dbReference>
<proteinExistence type="predicted"/>
<dbReference type="InterPro" id="IPR050229">
    <property type="entry name" value="GlpE_sulfurtransferase"/>
</dbReference>
<dbReference type="Pfam" id="PF00581">
    <property type="entry name" value="Rhodanese"/>
    <property type="match status" value="1"/>
</dbReference>
<dbReference type="Proteomes" id="UP001156666">
    <property type="component" value="Unassembled WGS sequence"/>
</dbReference>
<dbReference type="RefSeq" id="WP_235291080.1">
    <property type="nucleotide sequence ID" value="NZ_BSOH01000007.1"/>
</dbReference>
<protein>
    <recommendedName>
        <fullName evidence="1">Rhodanese domain-containing protein</fullName>
    </recommendedName>
</protein>
<evidence type="ECO:0000313" key="3">
    <source>
        <dbReference type="Proteomes" id="UP001156666"/>
    </source>
</evidence>
<name>A0AA37SRP7_9BACT</name>
<evidence type="ECO:0000259" key="1">
    <source>
        <dbReference type="PROSITE" id="PS50206"/>
    </source>
</evidence>
<dbReference type="Gene3D" id="3.40.250.10">
    <property type="entry name" value="Rhodanese-like domain"/>
    <property type="match status" value="1"/>
</dbReference>
<reference evidence="2" key="2">
    <citation type="submission" date="2023-01" db="EMBL/GenBank/DDBJ databases">
        <title>Draft genome sequence of Portibacter lacus strain NBRC 108769.</title>
        <authorList>
            <person name="Sun Q."/>
            <person name="Mori K."/>
        </authorList>
    </citation>
    <scope>NUCLEOTIDE SEQUENCE</scope>
    <source>
        <strain evidence="2">NBRC 108769</strain>
    </source>
</reference>
<organism evidence="2 3">
    <name type="scientific">Portibacter lacus</name>
    <dbReference type="NCBI Taxonomy" id="1099794"/>
    <lineage>
        <taxon>Bacteria</taxon>
        <taxon>Pseudomonadati</taxon>
        <taxon>Bacteroidota</taxon>
        <taxon>Saprospiria</taxon>
        <taxon>Saprospirales</taxon>
        <taxon>Haliscomenobacteraceae</taxon>
        <taxon>Portibacter</taxon>
    </lineage>
</organism>
<accession>A0AA37SRP7</accession>
<dbReference type="CDD" id="cd00158">
    <property type="entry name" value="RHOD"/>
    <property type="match status" value="1"/>
</dbReference>
<dbReference type="InterPro" id="IPR036873">
    <property type="entry name" value="Rhodanese-like_dom_sf"/>
</dbReference>
<keyword evidence="3" id="KW-1185">Reference proteome</keyword>
<gene>
    <name evidence="2" type="primary">ytwF</name>
    <name evidence="2" type="ORF">GCM10007940_13450</name>
</gene>
<sequence>MDIQIEELKDKLDANEEFVLIDVREDHERAEFNVGGTHIPLGSLPLNIEDLEEYKDQEIVVYCRSGNRSGQAKAYMEQLGFKNVRNLIGGMLEWNRRLG</sequence>
<dbReference type="SMART" id="SM00450">
    <property type="entry name" value="RHOD"/>
    <property type="match status" value="1"/>
</dbReference>
<dbReference type="PROSITE" id="PS50206">
    <property type="entry name" value="RHODANESE_3"/>
    <property type="match status" value="1"/>
</dbReference>
<feature type="domain" description="Rhodanese" evidence="1">
    <location>
        <begin position="14"/>
        <end position="96"/>
    </location>
</feature>
<dbReference type="EMBL" id="BSOH01000007">
    <property type="protein sequence ID" value="GLR16730.1"/>
    <property type="molecule type" value="Genomic_DNA"/>
</dbReference>